<feature type="coiled-coil region" evidence="1">
    <location>
        <begin position="264"/>
        <end position="351"/>
    </location>
</feature>
<proteinExistence type="predicted"/>
<keyword evidence="1" id="KW-0175">Coiled coil</keyword>
<evidence type="ECO:0000256" key="2">
    <source>
        <dbReference type="SAM" id="MobiDB-lite"/>
    </source>
</evidence>
<dbReference type="Pfam" id="PF20167">
    <property type="entry name" value="Transposase_32"/>
    <property type="match status" value="1"/>
</dbReference>
<feature type="domain" description="Putative plant transposon protein" evidence="3">
    <location>
        <begin position="5"/>
        <end position="177"/>
    </location>
</feature>
<evidence type="ECO:0000313" key="4">
    <source>
        <dbReference type="EMBL" id="MED6189624.1"/>
    </source>
</evidence>
<accession>A0ABU6WWB1</accession>
<dbReference type="EMBL" id="JASCZI010183684">
    <property type="protein sequence ID" value="MED6189624.1"/>
    <property type="molecule type" value="Genomic_DNA"/>
</dbReference>
<evidence type="ECO:0000259" key="3">
    <source>
        <dbReference type="Pfam" id="PF20167"/>
    </source>
</evidence>
<dbReference type="InterPro" id="IPR046796">
    <property type="entry name" value="Transposase_32_dom"/>
</dbReference>
<organism evidence="4 5">
    <name type="scientific">Stylosanthes scabra</name>
    <dbReference type="NCBI Taxonomy" id="79078"/>
    <lineage>
        <taxon>Eukaryota</taxon>
        <taxon>Viridiplantae</taxon>
        <taxon>Streptophyta</taxon>
        <taxon>Embryophyta</taxon>
        <taxon>Tracheophyta</taxon>
        <taxon>Spermatophyta</taxon>
        <taxon>Magnoliopsida</taxon>
        <taxon>eudicotyledons</taxon>
        <taxon>Gunneridae</taxon>
        <taxon>Pentapetalae</taxon>
        <taxon>rosids</taxon>
        <taxon>fabids</taxon>
        <taxon>Fabales</taxon>
        <taxon>Fabaceae</taxon>
        <taxon>Papilionoideae</taxon>
        <taxon>50 kb inversion clade</taxon>
        <taxon>dalbergioids sensu lato</taxon>
        <taxon>Dalbergieae</taxon>
        <taxon>Pterocarpus clade</taxon>
        <taxon>Stylosanthes</taxon>
    </lineage>
</organism>
<feature type="region of interest" description="Disordered" evidence="2">
    <location>
        <begin position="409"/>
        <end position="441"/>
    </location>
</feature>
<feature type="compositionally biased region" description="Acidic residues" evidence="2">
    <location>
        <begin position="194"/>
        <end position="203"/>
    </location>
</feature>
<feature type="compositionally biased region" description="Pro residues" evidence="2">
    <location>
        <begin position="432"/>
        <end position="441"/>
    </location>
</feature>
<sequence length="441" mass="51375">MSKLLVQEFYSNAVIFDEEAAEQEELPYKSFVRGVKVDFSPNNIRRLMRFKRKTAGAKTDYKTHQAVDQRLDKVLADLCIPRATWKLSSGQPAVPIQLRRTELHPLAKGWQEFIIHSLVPMGNKSEITIARAILIHCIMRGEDVRAEDIIVDNMADAGVPLREFRRTSRIPEESYITAKRMESTRTPRNLPQQEQEDDDEDEPMPQAGGGNDEEEEQQPQHENQQPPQQGFPNFRPRYESQYHEDLQGIEVHLSSMQFFQQTFYENMQKSQANYMEEVKQIREKQEEIWTNNQRFQSQFRQEQERLSREIQEVRKSQISQTLVNNKRLETEKNLQQAMEKQGRDIAEMRKQLTLWTRNTSAREAYTCWAHQQANPNLSEIPITQIPDLMQTNVEKGRPIFYRCLKSDYGASTSSQADPQKPVPLRTALPIPGFQPPHPPPN</sequence>
<keyword evidence="5" id="KW-1185">Reference proteome</keyword>
<comment type="caution">
    <text evidence="4">The sequence shown here is derived from an EMBL/GenBank/DDBJ whole genome shotgun (WGS) entry which is preliminary data.</text>
</comment>
<feature type="compositionally biased region" description="Low complexity" evidence="2">
    <location>
        <begin position="220"/>
        <end position="235"/>
    </location>
</feature>
<dbReference type="Proteomes" id="UP001341840">
    <property type="component" value="Unassembled WGS sequence"/>
</dbReference>
<protein>
    <recommendedName>
        <fullName evidence="3">Putative plant transposon protein domain-containing protein</fullName>
    </recommendedName>
</protein>
<name>A0ABU6WWB1_9FABA</name>
<reference evidence="4 5" key="1">
    <citation type="journal article" date="2023" name="Plants (Basel)">
        <title>Bridging the Gap: Combining Genomics and Transcriptomics Approaches to Understand Stylosanthes scabra, an Orphan Legume from the Brazilian Caatinga.</title>
        <authorList>
            <person name="Ferreira-Neto J.R.C."/>
            <person name="da Silva M.D."/>
            <person name="Binneck E."/>
            <person name="de Melo N.F."/>
            <person name="da Silva R.H."/>
            <person name="de Melo A.L.T.M."/>
            <person name="Pandolfi V."/>
            <person name="Bustamante F.O."/>
            <person name="Brasileiro-Vidal A.C."/>
            <person name="Benko-Iseppon A.M."/>
        </authorList>
    </citation>
    <scope>NUCLEOTIDE SEQUENCE [LARGE SCALE GENOMIC DNA]</scope>
    <source>
        <tissue evidence="4">Leaves</tissue>
    </source>
</reference>
<evidence type="ECO:0000256" key="1">
    <source>
        <dbReference type="SAM" id="Coils"/>
    </source>
</evidence>
<evidence type="ECO:0000313" key="5">
    <source>
        <dbReference type="Proteomes" id="UP001341840"/>
    </source>
</evidence>
<gene>
    <name evidence="4" type="ORF">PIB30_097857</name>
</gene>
<feature type="region of interest" description="Disordered" evidence="2">
    <location>
        <begin position="173"/>
        <end position="236"/>
    </location>
</feature>